<keyword evidence="3 12" id="KW-1134">Transmembrane beta strand</keyword>
<evidence type="ECO:0000256" key="12">
    <source>
        <dbReference type="PROSITE-ProRule" id="PRU01360"/>
    </source>
</evidence>
<dbReference type="InterPro" id="IPR012910">
    <property type="entry name" value="Plug_dom"/>
</dbReference>
<dbReference type="InterPro" id="IPR037066">
    <property type="entry name" value="Plug_dom_sf"/>
</dbReference>
<feature type="domain" description="TonB-dependent receptor-like beta-barrel" evidence="15">
    <location>
        <begin position="283"/>
        <end position="725"/>
    </location>
</feature>
<gene>
    <name evidence="17" type="ORF">HMPREF3185_00891</name>
</gene>
<dbReference type="Proteomes" id="UP000070224">
    <property type="component" value="Unassembled WGS sequence"/>
</dbReference>
<dbReference type="GO" id="GO:0015344">
    <property type="term" value="F:siderophore uptake transmembrane transporter activity"/>
    <property type="evidence" value="ECO:0007669"/>
    <property type="project" value="TreeGrafter"/>
</dbReference>
<dbReference type="Gene3D" id="2.170.130.10">
    <property type="entry name" value="TonB-dependent receptor, plug domain"/>
    <property type="match status" value="1"/>
</dbReference>
<dbReference type="Pfam" id="PF07715">
    <property type="entry name" value="Plug"/>
    <property type="match status" value="1"/>
</dbReference>
<feature type="signal peptide" evidence="14">
    <location>
        <begin position="1"/>
        <end position="34"/>
    </location>
</feature>
<keyword evidence="5 12" id="KW-0812">Transmembrane</keyword>
<comment type="subcellular location">
    <subcellularLocation>
        <location evidence="1 12">Cell outer membrane</location>
        <topology evidence="1 12">Multi-pass membrane protein</topology>
    </subcellularLocation>
</comment>
<dbReference type="RefSeq" id="WP_231724904.1">
    <property type="nucleotide sequence ID" value="NZ_KQ960438.1"/>
</dbReference>
<keyword evidence="7" id="KW-0408">Iron</keyword>
<organism evidence="17 18">
    <name type="scientific">Porphyromonas somerae</name>
    <dbReference type="NCBI Taxonomy" id="322095"/>
    <lineage>
        <taxon>Bacteria</taxon>
        <taxon>Pseudomonadati</taxon>
        <taxon>Bacteroidota</taxon>
        <taxon>Bacteroidia</taxon>
        <taxon>Bacteroidales</taxon>
        <taxon>Porphyromonadaceae</taxon>
        <taxon>Porphyromonas</taxon>
    </lineage>
</organism>
<sequence length="768" mass="85490">MNKYCMMKRKTTILSTVVLSATATFLTSPSIATAAQLADSLSTHRLEEVQVTATRASAKTPMSFTNVSKGQLLKSNLGQDVPYLLLQTPSVIATSEPGIGIGYTYLRVRGVDAAGINIMTNGVPLNDSESQGVFWANMPNFSSSIQDAQLQRGVGTSSNGSAAFGASLNLRTDHFSMTPTASLTLLGGSYNTFRRDVHASTGRIAGHWALEARLGKTTTDGYIDRSGTEGTSYFIQGGYFGENTILKLLSFGGKQRTGIAWNGLSPEEEAVYGRRYNSAGHMNPGSTPQDARYRYNTDNYEQYHYQAQLTQRLSEGLILNLTAHYTKGYGFTDEYRTGRKLKEYGLKEFILRDENGAAILDKDGKEQKVKKITLLRTKYLDNDFAGGIATLDYKSDRLELTAGLSANHYAGDHYGERLPVTPYPYLVEPNERYYEDKANKTDLSGFVKANYEVVTGLNLFADLQYRFIDYRIVGTIDHFVKNSQGAMVAQEIDLKKTFNFLNPKAGLFYQFAPQHHVYGSVAVAHREPNRKNYTEVSPKDYPRAERLTDYEVGYGFRSRSFTAGLNLYYMDYHDQLVLNGKQSDVGGKLSENVASSHRIGAELNASWKICPMLRWDLAGAVSQNQIKQYHLYAWSDQAGTEVLTTYDRTPIAYSPQLVLSNTLTFTHRAFEAALTSQYVGMQYLDNTGSRERSLPAYHVASLRLGYELPVHFVRSWSISLQINNLFDARYSSNGGAGYTFDKKGVISSYTWTYPQAGIHAFLGTTITI</sequence>
<evidence type="ECO:0000256" key="10">
    <source>
        <dbReference type="ARBA" id="ARBA00023136"/>
    </source>
</evidence>
<evidence type="ECO:0000313" key="17">
    <source>
        <dbReference type="EMBL" id="KXB76599.1"/>
    </source>
</evidence>
<evidence type="ECO:0000256" key="5">
    <source>
        <dbReference type="ARBA" id="ARBA00022692"/>
    </source>
</evidence>
<dbReference type="InterPro" id="IPR000531">
    <property type="entry name" value="Beta-barrel_TonB"/>
</dbReference>
<keyword evidence="2 12" id="KW-0813">Transport</keyword>
<evidence type="ECO:0000256" key="7">
    <source>
        <dbReference type="ARBA" id="ARBA00023004"/>
    </source>
</evidence>
<evidence type="ECO:0000256" key="3">
    <source>
        <dbReference type="ARBA" id="ARBA00022452"/>
    </source>
</evidence>
<evidence type="ECO:0000256" key="11">
    <source>
        <dbReference type="ARBA" id="ARBA00023237"/>
    </source>
</evidence>
<evidence type="ECO:0000313" key="18">
    <source>
        <dbReference type="Proteomes" id="UP000070224"/>
    </source>
</evidence>
<dbReference type="InterPro" id="IPR036942">
    <property type="entry name" value="Beta-barrel_TonB_sf"/>
</dbReference>
<accession>A0A134B9H5</accession>
<dbReference type="GO" id="GO:0009279">
    <property type="term" value="C:cell outer membrane"/>
    <property type="evidence" value="ECO:0007669"/>
    <property type="project" value="UniProtKB-SubCell"/>
</dbReference>
<feature type="domain" description="TonB-dependent receptor plug" evidence="16">
    <location>
        <begin position="59"/>
        <end position="166"/>
    </location>
</feature>
<name>A0A134B9H5_9PORP</name>
<keyword evidence="6 14" id="KW-0732">Signal</keyword>
<evidence type="ECO:0000259" key="16">
    <source>
        <dbReference type="Pfam" id="PF07715"/>
    </source>
</evidence>
<keyword evidence="8" id="KW-0406">Ion transport</keyword>
<evidence type="ECO:0000256" key="9">
    <source>
        <dbReference type="ARBA" id="ARBA00023077"/>
    </source>
</evidence>
<keyword evidence="4" id="KW-0410">Iron transport</keyword>
<dbReference type="STRING" id="322095.HMPREF3185_00891"/>
<protein>
    <submittedName>
        <fullName evidence="17">TonB-dependent receptor</fullName>
    </submittedName>
</protein>
<dbReference type="Gene3D" id="2.40.170.20">
    <property type="entry name" value="TonB-dependent receptor, beta-barrel domain"/>
    <property type="match status" value="1"/>
</dbReference>
<comment type="similarity">
    <text evidence="12 13">Belongs to the TonB-dependent receptor family.</text>
</comment>
<dbReference type="PROSITE" id="PS52016">
    <property type="entry name" value="TONB_DEPENDENT_REC_3"/>
    <property type="match status" value="1"/>
</dbReference>
<dbReference type="PATRIC" id="fig|322095.3.peg.879"/>
<evidence type="ECO:0000256" key="2">
    <source>
        <dbReference type="ARBA" id="ARBA00022448"/>
    </source>
</evidence>
<dbReference type="SUPFAM" id="SSF56935">
    <property type="entry name" value="Porins"/>
    <property type="match status" value="1"/>
</dbReference>
<keyword evidence="11 12" id="KW-0998">Cell outer membrane</keyword>
<evidence type="ECO:0000256" key="14">
    <source>
        <dbReference type="SAM" id="SignalP"/>
    </source>
</evidence>
<dbReference type="AlphaFoldDB" id="A0A134B9H5"/>
<evidence type="ECO:0000259" key="15">
    <source>
        <dbReference type="Pfam" id="PF00593"/>
    </source>
</evidence>
<keyword evidence="17" id="KW-0675">Receptor</keyword>
<proteinExistence type="inferred from homology"/>
<evidence type="ECO:0000256" key="8">
    <source>
        <dbReference type="ARBA" id="ARBA00023065"/>
    </source>
</evidence>
<dbReference type="PANTHER" id="PTHR32552">
    <property type="entry name" value="FERRICHROME IRON RECEPTOR-RELATED"/>
    <property type="match status" value="1"/>
</dbReference>
<evidence type="ECO:0000256" key="1">
    <source>
        <dbReference type="ARBA" id="ARBA00004571"/>
    </source>
</evidence>
<dbReference type="InterPro" id="IPR039426">
    <property type="entry name" value="TonB-dep_rcpt-like"/>
</dbReference>
<dbReference type="Pfam" id="PF00593">
    <property type="entry name" value="TonB_dep_Rec_b-barrel"/>
    <property type="match status" value="1"/>
</dbReference>
<evidence type="ECO:0000256" key="13">
    <source>
        <dbReference type="RuleBase" id="RU003357"/>
    </source>
</evidence>
<comment type="caution">
    <text evidence="17">The sequence shown here is derived from an EMBL/GenBank/DDBJ whole genome shotgun (WGS) entry which is preliminary data.</text>
</comment>
<keyword evidence="9 13" id="KW-0798">TonB box</keyword>
<dbReference type="PANTHER" id="PTHR32552:SF68">
    <property type="entry name" value="FERRICHROME OUTER MEMBRANE TRANSPORTER_PHAGE RECEPTOR"/>
    <property type="match status" value="1"/>
</dbReference>
<reference evidence="18" key="1">
    <citation type="submission" date="2016-01" db="EMBL/GenBank/DDBJ databases">
        <authorList>
            <person name="Mitreva M."/>
            <person name="Pepin K.H."/>
            <person name="Mihindukulasuriya K.A."/>
            <person name="Fulton R."/>
            <person name="Fronick C."/>
            <person name="O'Laughlin M."/>
            <person name="Miner T."/>
            <person name="Herter B."/>
            <person name="Rosa B.A."/>
            <person name="Cordes M."/>
            <person name="Tomlinson C."/>
            <person name="Wollam A."/>
            <person name="Palsikar V.B."/>
            <person name="Mardis E.R."/>
            <person name="Wilson R.K."/>
        </authorList>
    </citation>
    <scope>NUCLEOTIDE SEQUENCE [LARGE SCALE GENOMIC DNA]</scope>
    <source>
        <strain evidence="18">KA00683</strain>
    </source>
</reference>
<evidence type="ECO:0000256" key="4">
    <source>
        <dbReference type="ARBA" id="ARBA00022496"/>
    </source>
</evidence>
<evidence type="ECO:0000256" key="6">
    <source>
        <dbReference type="ARBA" id="ARBA00022729"/>
    </source>
</evidence>
<keyword evidence="10 12" id="KW-0472">Membrane</keyword>
<feature type="chain" id="PRO_5007462463" evidence="14">
    <location>
        <begin position="35"/>
        <end position="768"/>
    </location>
</feature>
<keyword evidence="18" id="KW-1185">Reference proteome</keyword>
<dbReference type="EMBL" id="LSDK01000059">
    <property type="protein sequence ID" value="KXB76599.1"/>
    <property type="molecule type" value="Genomic_DNA"/>
</dbReference>